<dbReference type="Gene3D" id="3.10.50.40">
    <property type="match status" value="1"/>
</dbReference>
<comment type="subcellular location">
    <subcellularLocation>
        <location evidence="2">Cytoplasm</location>
    </subcellularLocation>
</comment>
<dbReference type="EC" id="5.2.1.8" evidence="9"/>
<evidence type="ECO:0000256" key="9">
    <source>
        <dbReference type="RuleBase" id="RU003915"/>
    </source>
</evidence>
<dbReference type="OrthoDB" id="8615at2157"/>
<dbReference type="PANTHER" id="PTHR47861">
    <property type="entry name" value="FKBP-TYPE PEPTIDYL-PROLYL CIS-TRANS ISOMERASE SLYD"/>
    <property type="match status" value="1"/>
</dbReference>
<reference evidence="11 12" key="2">
    <citation type="journal article" date="2024" name="Int. J. Syst. Evol. Microbiol.">
        <title>Promethearchaeum syntrophicum gen. nov., sp. nov., an anaerobic, obligately syntrophic archaeon, the first isolate of the lineage 'Asgard' archaea, and proposal of the new archaeal phylum Promethearchaeota phyl. nov. and kingdom Promethearchaeati regn. nov.</title>
        <authorList>
            <person name="Imachi H."/>
            <person name="Nobu M.K."/>
            <person name="Kato S."/>
            <person name="Takaki Y."/>
            <person name="Miyazaki M."/>
            <person name="Miyata M."/>
            <person name="Ogawara M."/>
            <person name="Saito Y."/>
            <person name="Sakai S."/>
            <person name="Tahara Y.O."/>
            <person name="Takano Y."/>
            <person name="Tasumi E."/>
            <person name="Uematsu K."/>
            <person name="Yoshimura T."/>
            <person name="Itoh T."/>
            <person name="Ohkuma M."/>
            <person name="Takai K."/>
        </authorList>
    </citation>
    <scope>NUCLEOTIDE SEQUENCE [LARGE SCALE GENOMIC DNA]</scope>
    <source>
        <strain evidence="11 12">MK-D1</strain>
    </source>
</reference>
<comment type="catalytic activity">
    <reaction evidence="1 8 9">
        <text>[protein]-peptidylproline (omega=180) = [protein]-peptidylproline (omega=0)</text>
        <dbReference type="Rhea" id="RHEA:16237"/>
        <dbReference type="Rhea" id="RHEA-COMP:10747"/>
        <dbReference type="Rhea" id="RHEA-COMP:10748"/>
        <dbReference type="ChEBI" id="CHEBI:83833"/>
        <dbReference type="ChEBI" id="CHEBI:83834"/>
        <dbReference type="EC" id="5.2.1.8"/>
    </reaction>
</comment>
<evidence type="ECO:0000313" key="12">
    <source>
        <dbReference type="Proteomes" id="UP000321408"/>
    </source>
</evidence>
<gene>
    <name evidence="11" type="ORF">DSAG12_02471</name>
</gene>
<dbReference type="RefSeq" id="WP_147663539.1">
    <property type="nucleotide sequence ID" value="NZ_CP042905.2"/>
</dbReference>
<dbReference type="GO" id="GO:0042026">
    <property type="term" value="P:protein refolding"/>
    <property type="evidence" value="ECO:0007669"/>
    <property type="project" value="UniProtKB-ARBA"/>
</dbReference>
<evidence type="ECO:0000259" key="10">
    <source>
        <dbReference type="PROSITE" id="PS50059"/>
    </source>
</evidence>
<dbReference type="KEGG" id="psyt:DSAG12_02471"/>
<protein>
    <recommendedName>
        <fullName evidence="9">Peptidyl-prolyl cis-trans isomerase</fullName>
        <ecNumber evidence="9">5.2.1.8</ecNumber>
    </recommendedName>
</protein>
<evidence type="ECO:0000313" key="11">
    <source>
        <dbReference type="EMBL" id="QEE16641.1"/>
    </source>
</evidence>
<evidence type="ECO:0000256" key="5">
    <source>
        <dbReference type="ARBA" id="ARBA00023110"/>
    </source>
</evidence>
<dbReference type="Proteomes" id="UP000321408">
    <property type="component" value="Chromosome"/>
</dbReference>
<evidence type="ECO:0000256" key="3">
    <source>
        <dbReference type="ARBA" id="ARBA00006577"/>
    </source>
</evidence>
<feature type="domain" description="PPIase FKBP-type" evidence="10">
    <location>
        <begin position="8"/>
        <end position="84"/>
    </location>
</feature>
<dbReference type="GO" id="GO:0003755">
    <property type="term" value="F:peptidyl-prolyl cis-trans isomerase activity"/>
    <property type="evidence" value="ECO:0007669"/>
    <property type="project" value="UniProtKB-UniRule"/>
</dbReference>
<dbReference type="PROSITE" id="PS50059">
    <property type="entry name" value="FKBP_PPIASE"/>
    <property type="match status" value="1"/>
</dbReference>
<comment type="similarity">
    <text evidence="3 9">Belongs to the FKBP-type PPIase family.</text>
</comment>
<dbReference type="SUPFAM" id="SSF54534">
    <property type="entry name" value="FKBP-like"/>
    <property type="match status" value="1"/>
</dbReference>
<dbReference type="PANTHER" id="PTHR47861:SF3">
    <property type="entry name" value="FKBP-TYPE PEPTIDYL-PROLYL CIS-TRANS ISOMERASE SLYD"/>
    <property type="match status" value="1"/>
</dbReference>
<reference evidence="11 12" key="1">
    <citation type="journal article" date="2020" name="Nature">
        <title>Isolation of an archaeon at the prokaryote-eukaryote interface.</title>
        <authorList>
            <person name="Imachi H."/>
            <person name="Nobu M.K."/>
            <person name="Nakahara N."/>
            <person name="Morono Y."/>
            <person name="Ogawara M."/>
            <person name="Takaki Y."/>
            <person name="Takano Y."/>
            <person name="Uematsu K."/>
            <person name="Ikuta T."/>
            <person name="Ito M."/>
            <person name="Matsui Y."/>
            <person name="Miyazaki M."/>
            <person name="Murata K."/>
            <person name="Saito Y."/>
            <person name="Sakai S."/>
            <person name="Song C."/>
            <person name="Tasumi E."/>
            <person name="Yamanaka Y."/>
            <person name="Yamaguchi T."/>
            <person name="Kamagata Y."/>
            <person name="Tamaki H."/>
            <person name="Takai K."/>
        </authorList>
    </citation>
    <scope>NUCLEOTIDE SEQUENCE [LARGE SCALE GENOMIC DNA]</scope>
    <source>
        <strain evidence="11 12">MK-D1</strain>
    </source>
</reference>
<evidence type="ECO:0000256" key="7">
    <source>
        <dbReference type="ARBA" id="ARBA00023235"/>
    </source>
</evidence>
<dbReference type="InterPro" id="IPR046357">
    <property type="entry name" value="PPIase_dom_sf"/>
</dbReference>
<name>A0A5B9DC77_9ARCH</name>
<dbReference type="AlphaFoldDB" id="A0A5B9DC77"/>
<evidence type="ECO:0000256" key="8">
    <source>
        <dbReference type="PROSITE-ProRule" id="PRU00277"/>
    </source>
</evidence>
<accession>A0A5B9DC77</accession>
<keyword evidence="7 8" id="KW-0413">Isomerase</keyword>
<organism evidence="11 12">
    <name type="scientific">Promethearchaeum syntrophicum</name>
    <dbReference type="NCBI Taxonomy" id="2594042"/>
    <lineage>
        <taxon>Archaea</taxon>
        <taxon>Promethearchaeati</taxon>
        <taxon>Promethearchaeota</taxon>
        <taxon>Promethearchaeia</taxon>
        <taxon>Promethearchaeales</taxon>
        <taxon>Promethearchaeaceae</taxon>
        <taxon>Promethearchaeum</taxon>
    </lineage>
</organism>
<dbReference type="GeneID" id="41330456"/>
<evidence type="ECO:0000256" key="1">
    <source>
        <dbReference type="ARBA" id="ARBA00000971"/>
    </source>
</evidence>
<sequence length="148" mass="16402">MTGKIKNGDTVSVTYTGTFDNGEIFDSSDMHDGEPIVFEVGAHQVIAGFENAVVDKELGEEISIRLEPKDAYGERDEKAIQTIPKEELGLEAEPQVGMQLMFQHQHGDHTHQIPGLITEVTDIEIIVDMNHPMAGKTLNFKLKIESVK</sequence>
<proteinExistence type="inferred from homology"/>
<evidence type="ECO:0000256" key="6">
    <source>
        <dbReference type="ARBA" id="ARBA00023186"/>
    </source>
</evidence>
<dbReference type="EMBL" id="CP042905">
    <property type="protein sequence ID" value="QEE16641.1"/>
    <property type="molecule type" value="Genomic_DNA"/>
</dbReference>
<dbReference type="Pfam" id="PF00254">
    <property type="entry name" value="FKBP_C"/>
    <property type="match status" value="1"/>
</dbReference>
<dbReference type="GO" id="GO:0005737">
    <property type="term" value="C:cytoplasm"/>
    <property type="evidence" value="ECO:0007669"/>
    <property type="project" value="UniProtKB-SubCell"/>
</dbReference>
<keyword evidence="4" id="KW-0963">Cytoplasm</keyword>
<keyword evidence="12" id="KW-1185">Reference proteome</keyword>
<keyword evidence="5 8" id="KW-0697">Rotamase</keyword>
<evidence type="ECO:0000256" key="2">
    <source>
        <dbReference type="ARBA" id="ARBA00004496"/>
    </source>
</evidence>
<dbReference type="InterPro" id="IPR001179">
    <property type="entry name" value="PPIase_FKBP_dom"/>
</dbReference>
<keyword evidence="6" id="KW-0143">Chaperone</keyword>
<evidence type="ECO:0000256" key="4">
    <source>
        <dbReference type="ARBA" id="ARBA00022490"/>
    </source>
</evidence>